<dbReference type="PANTHER" id="PTHR15668">
    <property type="entry name" value="JM1 PROTEIN"/>
    <property type="match status" value="1"/>
</dbReference>
<evidence type="ECO:0000313" key="2">
    <source>
        <dbReference type="EMBL" id="KAJ8966464.1"/>
    </source>
</evidence>
<feature type="domain" description="CCDC22 N-terminal" evidence="1">
    <location>
        <begin position="16"/>
        <end position="109"/>
    </location>
</feature>
<protein>
    <recommendedName>
        <fullName evidence="1">CCDC22 N-terminal domain-containing protein</fullName>
    </recommendedName>
</protein>
<dbReference type="Proteomes" id="UP001162164">
    <property type="component" value="Unassembled WGS sequence"/>
</dbReference>
<sequence length="331" mass="38134">MDHWTCTGSMIHLNVDVDSEIAEDIHSLKQFDADMVVIAISFCLEAIMPELTLPKRLPPSMSSRLNIASNLAQHIKDLGFRGDMGYQTILYCNEVEVRRVLMFLIERLPREAHKTIPIEQTGYVPRIVKNIENGIKESLRQIYGIRELDNGYLVNSLGNSCPLRSRRLDIPDTKNNAEELKQYWIHNVPDVTRQCSTRELIPSLLFQDIQFSQSPSLLATIKKENEEKEINVIEQKVKISLTSEDMDTCEQSFINEGDGEEESVAESSKRKAVNRFKELEEVKTKYKDLQDLFKNDQLKLSQIRTMKNEEEEVLKDTLSKVKLKTKNLGHH</sequence>
<dbReference type="PANTHER" id="PTHR15668:SF4">
    <property type="entry name" value="COILED-COIL DOMAIN-CONTAINING PROTEIN 22"/>
    <property type="match status" value="1"/>
</dbReference>
<proteinExistence type="predicted"/>
<dbReference type="EMBL" id="JAPWTJ010002364">
    <property type="protein sequence ID" value="KAJ8966464.1"/>
    <property type="molecule type" value="Genomic_DNA"/>
</dbReference>
<reference evidence="2" key="1">
    <citation type="journal article" date="2023" name="Insect Mol. Biol.">
        <title>Genome sequencing provides insights into the evolution of gene families encoding plant cell wall-degrading enzymes in longhorned beetles.</title>
        <authorList>
            <person name="Shin N.R."/>
            <person name="Okamura Y."/>
            <person name="Kirsch R."/>
            <person name="Pauchet Y."/>
        </authorList>
    </citation>
    <scope>NUCLEOTIDE SEQUENCE</scope>
    <source>
        <strain evidence="2">MMC_N1</strain>
    </source>
</reference>
<evidence type="ECO:0000313" key="3">
    <source>
        <dbReference type="Proteomes" id="UP001162164"/>
    </source>
</evidence>
<comment type="caution">
    <text evidence="2">The sequence shown here is derived from an EMBL/GenBank/DDBJ whole genome shotgun (WGS) entry which is preliminary data.</text>
</comment>
<dbReference type="InterPro" id="IPR008530">
    <property type="entry name" value="CCDC22"/>
</dbReference>
<name>A0ABQ9IVQ9_9CUCU</name>
<dbReference type="Pfam" id="PF21674">
    <property type="entry name" value="CCDC22_N"/>
    <property type="match status" value="1"/>
</dbReference>
<gene>
    <name evidence="2" type="ORF">NQ317_011451</name>
</gene>
<evidence type="ECO:0000259" key="1">
    <source>
        <dbReference type="Pfam" id="PF21674"/>
    </source>
</evidence>
<keyword evidence="3" id="KW-1185">Reference proteome</keyword>
<organism evidence="2 3">
    <name type="scientific">Molorchus minor</name>
    <dbReference type="NCBI Taxonomy" id="1323400"/>
    <lineage>
        <taxon>Eukaryota</taxon>
        <taxon>Metazoa</taxon>
        <taxon>Ecdysozoa</taxon>
        <taxon>Arthropoda</taxon>
        <taxon>Hexapoda</taxon>
        <taxon>Insecta</taxon>
        <taxon>Pterygota</taxon>
        <taxon>Neoptera</taxon>
        <taxon>Endopterygota</taxon>
        <taxon>Coleoptera</taxon>
        <taxon>Polyphaga</taxon>
        <taxon>Cucujiformia</taxon>
        <taxon>Chrysomeloidea</taxon>
        <taxon>Cerambycidae</taxon>
        <taxon>Lamiinae</taxon>
        <taxon>Monochamini</taxon>
        <taxon>Molorchus</taxon>
    </lineage>
</organism>
<dbReference type="InterPro" id="IPR048349">
    <property type="entry name" value="CCDC22_N"/>
</dbReference>
<accession>A0ABQ9IVQ9</accession>